<protein>
    <recommendedName>
        <fullName evidence="2">DUF802 domain-containing protein</fullName>
    </recommendedName>
</protein>
<dbReference type="Pfam" id="PF05650">
    <property type="entry name" value="DUF802"/>
    <property type="match status" value="1"/>
</dbReference>
<keyword evidence="1" id="KW-0472">Membrane</keyword>
<proteinExistence type="predicted"/>
<feature type="transmembrane region" description="Helical" evidence="1">
    <location>
        <begin position="7"/>
        <end position="25"/>
    </location>
</feature>
<evidence type="ECO:0000313" key="3">
    <source>
        <dbReference type="EMBL" id="SEA39331.1"/>
    </source>
</evidence>
<feature type="transmembrane region" description="Helical" evidence="1">
    <location>
        <begin position="108"/>
        <end position="136"/>
    </location>
</feature>
<evidence type="ECO:0000256" key="1">
    <source>
        <dbReference type="SAM" id="Phobius"/>
    </source>
</evidence>
<dbReference type="InterPro" id="IPR008520">
    <property type="entry name" value="DUF802"/>
</dbReference>
<dbReference type="EMBL" id="FNQJ01000011">
    <property type="protein sequence ID" value="SEA39331.1"/>
    <property type="molecule type" value="Genomic_DNA"/>
</dbReference>
<feature type="transmembrane region" description="Helical" evidence="1">
    <location>
        <begin position="31"/>
        <end position="50"/>
    </location>
</feature>
<dbReference type="STRING" id="592050.SAMN05421875_11181"/>
<dbReference type="RefSeq" id="WP_092698114.1">
    <property type="nucleotide sequence ID" value="NZ_CAXIQL010000084.1"/>
</dbReference>
<evidence type="ECO:0000259" key="2">
    <source>
        <dbReference type="Pfam" id="PF05650"/>
    </source>
</evidence>
<sequence>MNKSVMAAIFAVGLAVVGWVGWGFVGYSPLALAMTVVIGGVYVLGAYELMQFRAATASLRMALAGSPAEPLSDLSGWLGRLAPSLRNPVRQRIEGERVALPGPALTPYLVGLLVMLGMLGTFLGMVVTFNGAVAALETSSNLESIRAALAAPIKGLGLSFGTSVAGVAASAMLGLLSAMSRRERLEAVRLLDAHVPTLFRPFSSAHRREEMLLALQAQAQALPLIAEHLQGLMEGMERRHGQLGEQLLAQQQGFHREAASAYTQLASTVGTSLQESLGASARQAGETIRPVVEQAMATLAQEAQRSHERLRATTDAQLQALSAQWEGTARQVADTWTSALHSHTQTQGTLVAQLDGALQSVTQAFDQRSSALVDSLQASTAQAHAAQAVADQQRLESWNRSMEGMASRLGAEWQRTGTQMLEQQQRVGEALEGAVQQIDHSLQTAAQAFDQRSDSLLTTLQDTVAQSHAAQVTADQLRQENWSRSMQAMASTLSAEWQRAGAQTVAQQLGVCQALETTATQITERMAEQVARTLGGAATLLDQSDVLLRTRMEAEAQWVQAQGQRMDELTGVWRTELVALRDAEAQRGQAAVERLDTLQAAVAQHLATLGSALEAPLTRLLQTASDVPQAAAEVITQLRQEMTRLSERDNLALEERAAMMEQVGTLLQSVNEAAVQQRAAIDALVGSAARVLEQAGQQFAQSLGAQAGKVDEVAAHVAASAVELASLGESFSHGVGLFSASNEKLMASLQGIEGAIGQSMSRSDEQLAYYVAQAREVIDLSISAQQGIVEDLRRLHGNAGRVPSQGVAA</sequence>
<gene>
    <name evidence="3" type="ORF">SAMN05421875_11181</name>
</gene>
<keyword evidence="4" id="KW-1185">Reference proteome</keyword>
<feature type="transmembrane region" description="Helical" evidence="1">
    <location>
        <begin position="156"/>
        <end position="176"/>
    </location>
</feature>
<dbReference type="AlphaFoldDB" id="A0A1H4AU50"/>
<evidence type="ECO:0000313" key="4">
    <source>
        <dbReference type="Proteomes" id="UP000199002"/>
    </source>
</evidence>
<dbReference type="GeneID" id="34232518"/>
<keyword evidence="1" id="KW-1133">Transmembrane helix</keyword>
<feature type="domain" description="DUF802" evidence="2">
    <location>
        <begin position="321"/>
        <end position="373"/>
    </location>
</feature>
<dbReference type="Proteomes" id="UP000199002">
    <property type="component" value="Unassembled WGS sequence"/>
</dbReference>
<name>A0A1H4AU50_9BURK</name>
<organism evidence="3 4">
    <name type="scientific">Acidovorax soli</name>
    <dbReference type="NCBI Taxonomy" id="592050"/>
    <lineage>
        <taxon>Bacteria</taxon>
        <taxon>Pseudomonadati</taxon>
        <taxon>Pseudomonadota</taxon>
        <taxon>Betaproteobacteria</taxon>
        <taxon>Burkholderiales</taxon>
        <taxon>Comamonadaceae</taxon>
        <taxon>Acidovorax</taxon>
    </lineage>
</organism>
<keyword evidence="1" id="KW-0812">Transmembrane</keyword>
<reference evidence="4" key="1">
    <citation type="submission" date="2016-10" db="EMBL/GenBank/DDBJ databases">
        <authorList>
            <person name="Varghese N."/>
            <person name="Submissions S."/>
        </authorList>
    </citation>
    <scope>NUCLEOTIDE SEQUENCE [LARGE SCALE GENOMIC DNA]</scope>
    <source>
        <strain evidence="4">DSM 25157</strain>
    </source>
</reference>
<dbReference type="SUPFAM" id="SSF58113">
    <property type="entry name" value="Apolipoprotein A-I"/>
    <property type="match status" value="1"/>
</dbReference>
<accession>A0A1H4AU50</accession>